<evidence type="ECO:0000313" key="2">
    <source>
        <dbReference type="EMBL" id="SMX24926.1"/>
    </source>
</evidence>
<keyword evidence="3" id="KW-1185">Reference proteome</keyword>
<reference evidence="2 3" key="1">
    <citation type="submission" date="2017-05" db="EMBL/GenBank/DDBJ databases">
        <authorList>
            <person name="Song R."/>
            <person name="Chenine A.L."/>
            <person name="Ruprecht R.M."/>
        </authorList>
    </citation>
    <scope>NUCLEOTIDE SEQUENCE [LARGE SCALE GENOMIC DNA]</scope>
    <source>
        <strain evidence="2 3">CECT 8489</strain>
    </source>
</reference>
<proteinExistence type="predicted"/>
<dbReference type="RefSeq" id="WP_176440328.1">
    <property type="nucleotide sequence ID" value="NZ_FXXQ01000011.1"/>
</dbReference>
<feature type="region of interest" description="Disordered" evidence="1">
    <location>
        <begin position="18"/>
        <end position="39"/>
    </location>
</feature>
<evidence type="ECO:0000313" key="3">
    <source>
        <dbReference type="Proteomes" id="UP000201838"/>
    </source>
</evidence>
<dbReference type="AlphaFoldDB" id="A0A238J2N3"/>
<sequence>MKLSHFVFAGMNGATDRRAREQEIARQQGRAGAQNRKDRSKLYSARIWL</sequence>
<dbReference type="EMBL" id="FXXQ01000011">
    <property type="protein sequence ID" value="SMX24926.1"/>
    <property type="molecule type" value="Genomic_DNA"/>
</dbReference>
<protein>
    <submittedName>
        <fullName evidence="2">Uncharacterized protein</fullName>
    </submittedName>
</protein>
<evidence type="ECO:0000256" key="1">
    <source>
        <dbReference type="SAM" id="MobiDB-lite"/>
    </source>
</evidence>
<name>A0A238J2N3_9RHOB</name>
<accession>A0A238J2N3</accession>
<organism evidence="2 3">
    <name type="scientific">Boseongicola aestuarii</name>
    <dbReference type="NCBI Taxonomy" id="1470561"/>
    <lineage>
        <taxon>Bacteria</taxon>
        <taxon>Pseudomonadati</taxon>
        <taxon>Pseudomonadota</taxon>
        <taxon>Alphaproteobacteria</taxon>
        <taxon>Rhodobacterales</taxon>
        <taxon>Paracoccaceae</taxon>
        <taxon>Boseongicola</taxon>
    </lineage>
</organism>
<dbReference type="Proteomes" id="UP000201838">
    <property type="component" value="Unassembled WGS sequence"/>
</dbReference>
<gene>
    <name evidence="2" type="ORF">BOA8489_03059</name>
</gene>